<protein>
    <recommendedName>
        <fullName evidence="3">Catalase</fullName>
    </recommendedName>
</protein>
<dbReference type="RefSeq" id="WP_230366502.1">
    <property type="nucleotide sequence ID" value="NZ_JAJALK010000005.1"/>
</dbReference>
<name>A0AAJ1WUY5_9HYPH</name>
<accession>A0AAJ1WUY5</accession>
<reference evidence="1" key="1">
    <citation type="submission" date="2023-07" db="EMBL/GenBank/DDBJ databases">
        <title>Genomic Encyclopedia of Type Strains, Phase IV (KMG-IV): sequencing the most valuable type-strain genomes for metagenomic binning, comparative biology and taxonomic classification.</title>
        <authorList>
            <person name="Goeker M."/>
        </authorList>
    </citation>
    <scope>NUCLEOTIDE SEQUENCE</scope>
    <source>
        <strain evidence="1">DSM 19569</strain>
    </source>
</reference>
<dbReference type="CDD" id="cd08152">
    <property type="entry name" value="y4iL_like"/>
    <property type="match status" value="1"/>
</dbReference>
<gene>
    <name evidence="1" type="ORF">QO001_003053</name>
</gene>
<dbReference type="Proteomes" id="UP001223420">
    <property type="component" value="Unassembled WGS sequence"/>
</dbReference>
<evidence type="ECO:0000313" key="1">
    <source>
        <dbReference type="EMBL" id="MDQ0544124.1"/>
    </source>
</evidence>
<dbReference type="InterPro" id="IPR020835">
    <property type="entry name" value="Catalase_sf"/>
</dbReference>
<dbReference type="PANTHER" id="PTHR36195">
    <property type="entry name" value="DOMAIN PROTEIN, PUTATIVE (AFU_ORTHOLOGUE AFUA_5G01990)-RELATED-RELATED"/>
    <property type="match status" value="1"/>
</dbReference>
<dbReference type="EMBL" id="JAUSWL010000004">
    <property type="protein sequence ID" value="MDQ0544124.1"/>
    <property type="molecule type" value="Genomic_DNA"/>
</dbReference>
<dbReference type="SUPFAM" id="SSF56634">
    <property type="entry name" value="Heme-dependent catalase-like"/>
    <property type="match status" value="1"/>
</dbReference>
<dbReference type="GO" id="GO:0020037">
    <property type="term" value="F:heme binding"/>
    <property type="evidence" value="ECO:0007669"/>
    <property type="project" value="InterPro"/>
</dbReference>
<evidence type="ECO:0008006" key="3">
    <source>
        <dbReference type="Google" id="ProtNLM"/>
    </source>
</evidence>
<evidence type="ECO:0000313" key="2">
    <source>
        <dbReference type="Proteomes" id="UP001223420"/>
    </source>
</evidence>
<sequence length="360" mass="39163">MTYLRYAPDVEKPDPDEQKTIDGIINGMTQQSETVEAREHHAVRASHAKSSACVTGELTIAAGLPPELAQGLFATPGTHPVAVRFAQGPGETLGDRVSTHRGMSIKVFDVPGEKLLGHAVDTQDFVLATGTTFPSGTAAGFLRDGTVIGKSTGLPEGVKSAVSSTMRNLNRALHAFGTESALADFFGHPYSHPLADSYFSQAPVRYGDYVAKLGVVPATGSQRALSEWRLDPHQDEDGFRHATVAFFRDHEVVFELRAQIWADAESQPIEDASVDWPVSISPYRTVATLRLPRQDAYGADRVRYFDEVMTFRPAHSLAAHRPLGSVMRARLRVYQALSDFRHSKNGVASEDTASIDHVPA</sequence>
<dbReference type="PANTHER" id="PTHR36195:SF4">
    <property type="entry name" value="DOMAIN PROTEIN, PUTATIVE (AFU_ORTHOLOGUE AFUA_5G01990)-RELATED"/>
    <property type="match status" value="1"/>
</dbReference>
<proteinExistence type="predicted"/>
<dbReference type="Gene3D" id="2.40.180.10">
    <property type="entry name" value="Catalase core domain"/>
    <property type="match status" value="1"/>
</dbReference>
<organism evidence="1 2">
    <name type="scientific">Methylobacterium brachiatum</name>
    <dbReference type="NCBI Taxonomy" id="269660"/>
    <lineage>
        <taxon>Bacteria</taxon>
        <taxon>Pseudomonadati</taxon>
        <taxon>Pseudomonadota</taxon>
        <taxon>Alphaproteobacteria</taxon>
        <taxon>Hyphomicrobiales</taxon>
        <taxon>Methylobacteriaceae</taxon>
        <taxon>Methylobacterium</taxon>
    </lineage>
</organism>
<comment type="caution">
    <text evidence="1">The sequence shown here is derived from an EMBL/GenBank/DDBJ whole genome shotgun (WGS) entry which is preliminary data.</text>
</comment>
<dbReference type="AlphaFoldDB" id="A0AAJ1WUY5"/>